<dbReference type="RefSeq" id="WP_126989059.1">
    <property type="nucleotide sequence ID" value="NZ_JTFC01000005.1"/>
</dbReference>
<sequence length="158" mass="18732">MKKFRGKRRYFRNLQKEAHIKNYDLDFSAESWFDFWHTHIDFCGHGNDAVNIRKQHVKALFNLFNEANKELENWGKPYQLWIELCHEDASMDALFIHSPNPNAANFPYQHSLNPLNVKAELPAYLTDVISVEQYKIASYETIEEDGRVEKLFIIQLQK</sequence>
<dbReference type="Proteomes" id="UP000288623">
    <property type="component" value="Unassembled WGS sequence"/>
</dbReference>
<keyword evidence="2" id="KW-1185">Reference proteome</keyword>
<comment type="caution">
    <text evidence="1">The sequence shown here is derived from an EMBL/GenBank/DDBJ whole genome shotgun (WGS) entry which is preliminary data.</text>
</comment>
<organism evidence="1 2">
    <name type="scientific">Candidatus Kurthia intestinigallinarum</name>
    <dbReference type="NCBI Taxonomy" id="1562256"/>
    <lineage>
        <taxon>Bacteria</taxon>
        <taxon>Bacillati</taxon>
        <taxon>Bacillota</taxon>
        <taxon>Bacilli</taxon>
        <taxon>Bacillales</taxon>
        <taxon>Caryophanaceae</taxon>
        <taxon>Kurthia</taxon>
    </lineage>
</organism>
<evidence type="ECO:0000313" key="1">
    <source>
        <dbReference type="EMBL" id="RUS58297.1"/>
    </source>
</evidence>
<name>A0A433RYG1_9BACL</name>
<dbReference type="EMBL" id="JTFC01000005">
    <property type="protein sequence ID" value="RUS58297.1"/>
    <property type="molecule type" value="Genomic_DNA"/>
</dbReference>
<gene>
    <name evidence="1" type="ORF">QI30_00845</name>
</gene>
<reference evidence="1 2" key="1">
    <citation type="submission" date="2014-11" db="EMBL/GenBank/DDBJ databases">
        <title>Genome sequence and analysis of novel Kurthia sp.</title>
        <authorList>
            <person name="Lawson J.N."/>
            <person name="Gonzalez J.E."/>
            <person name="Rinauldi L."/>
            <person name="Xuan Z."/>
            <person name="Firman A."/>
            <person name="Shaddox L."/>
            <person name="Trudeau A."/>
            <person name="Shah S."/>
            <person name="Reiman D."/>
        </authorList>
    </citation>
    <scope>NUCLEOTIDE SEQUENCE [LARGE SCALE GENOMIC DNA]</scope>
    <source>
        <strain evidence="1 2">3B1D</strain>
    </source>
</reference>
<proteinExistence type="predicted"/>
<dbReference type="OrthoDB" id="7059463at2"/>
<protein>
    <submittedName>
        <fullName evidence="1">Uncharacterized protein</fullName>
    </submittedName>
</protein>
<accession>A0A433RYG1</accession>
<dbReference type="AlphaFoldDB" id="A0A433RYG1"/>
<evidence type="ECO:0000313" key="2">
    <source>
        <dbReference type="Proteomes" id="UP000288623"/>
    </source>
</evidence>